<dbReference type="InterPro" id="IPR043502">
    <property type="entry name" value="DNA/RNA_pol_sf"/>
</dbReference>
<comment type="caution">
    <text evidence="2">The sequence shown here is derived from an EMBL/GenBank/DDBJ whole genome shotgun (WGS) entry which is preliminary data.</text>
</comment>
<dbReference type="Proteomes" id="UP000265566">
    <property type="component" value="Chromosome 4"/>
</dbReference>
<dbReference type="Pfam" id="PF13966">
    <property type="entry name" value="zf-RVT"/>
    <property type="match status" value="1"/>
</dbReference>
<name>A0A396I328_MEDTR</name>
<keyword evidence="2" id="KW-0548">Nucleotidyltransferase</keyword>
<dbReference type="InterPro" id="IPR000477">
    <property type="entry name" value="RT_dom"/>
</dbReference>
<dbReference type="SUPFAM" id="SSF56672">
    <property type="entry name" value="DNA/RNA polymerases"/>
    <property type="match status" value="1"/>
</dbReference>
<dbReference type="CDD" id="cd01650">
    <property type="entry name" value="RT_nLTR_like"/>
    <property type="match status" value="1"/>
</dbReference>
<dbReference type="Gramene" id="rna22223">
    <property type="protein sequence ID" value="RHN60029.1"/>
    <property type="gene ID" value="gene22223"/>
</dbReference>
<evidence type="ECO:0000313" key="2">
    <source>
        <dbReference type="EMBL" id="RHN60029.1"/>
    </source>
</evidence>
<evidence type="ECO:0000313" key="3">
    <source>
        <dbReference type="Proteomes" id="UP000265566"/>
    </source>
</evidence>
<dbReference type="AlphaFoldDB" id="A0A396I328"/>
<dbReference type="PANTHER" id="PTHR33116">
    <property type="entry name" value="REVERSE TRANSCRIPTASE ZINC-BINDING DOMAIN-CONTAINING PROTEIN-RELATED-RELATED"/>
    <property type="match status" value="1"/>
</dbReference>
<dbReference type="PROSITE" id="PS50878">
    <property type="entry name" value="RT_POL"/>
    <property type="match status" value="1"/>
</dbReference>
<keyword evidence="2" id="KW-0808">Transferase</keyword>
<dbReference type="InterPro" id="IPR026960">
    <property type="entry name" value="RVT-Znf"/>
</dbReference>
<proteinExistence type="predicted"/>
<feature type="domain" description="Reverse transcriptase" evidence="1">
    <location>
        <begin position="113"/>
        <end position="392"/>
    </location>
</feature>
<dbReference type="PANTHER" id="PTHR33116:SF78">
    <property type="entry name" value="OS12G0587133 PROTEIN"/>
    <property type="match status" value="1"/>
</dbReference>
<protein>
    <submittedName>
        <fullName evidence="2">Putative RNA-directed DNA polymerase</fullName>
        <ecNumber evidence="2">2.7.7.49</ecNumber>
    </submittedName>
</protein>
<dbReference type="EMBL" id="PSQE01000004">
    <property type="protein sequence ID" value="RHN60029.1"/>
    <property type="molecule type" value="Genomic_DNA"/>
</dbReference>
<organism evidence="2 3">
    <name type="scientific">Medicago truncatula</name>
    <name type="common">Barrel medic</name>
    <name type="synonym">Medicago tribuloides</name>
    <dbReference type="NCBI Taxonomy" id="3880"/>
    <lineage>
        <taxon>Eukaryota</taxon>
        <taxon>Viridiplantae</taxon>
        <taxon>Streptophyta</taxon>
        <taxon>Embryophyta</taxon>
        <taxon>Tracheophyta</taxon>
        <taxon>Spermatophyta</taxon>
        <taxon>Magnoliopsida</taxon>
        <taxon>eudicotyledons</taxon>
        <taxon>Gunneridae</taxon>
        <taxon>Pentapetalae</taxon>
        <taxon>rosids</taxon>
        <taxon>fabids</taxon>
        <taxon>Fabales</taxon>
        <taxon>Fabaceae</taxon>
        <taxon>Papilionoideae</taxon>
        <taxon>50 kb inversion clade</taxon>
        <taxon>NPAAA clade</taxon>
        <taxon>Hologalegina</taxon>
        <taxon>IRL clade</taxon>
        <taxon>Trifolieae</taxon>
        <taxon>Medicago</taxon>
    </lineage>
</organism>
<accession>A0A396I328</accession>
<reference evidence="3" key="1">
    <citation type="journal article" date="2018" name="Nat. Plants">
        <title>Whole-genome landscape of Medicago truncatula symbiotic genes.</title>
        <authorList>
            <person name="Pecrix Y."/>
            <person name="Staton S.E."/>
            <person name="Sallet E."/>
            <person name="Lelandais-Briere C."/>
            <person name="Moreau S."/>
            <person name="Carrere S."/>
            <person name="Blein T."/>
            <person name="Jardinaud M.F."/>
            <person name="Latrasse D."/>
            <person name="Zouine M."/>
            <person name="Zahm M."/>
            <person name="Kreplak J."/>
            <person name="Mayjonade B."/>
            <person name="Satge C."/>
            <person name="Perez M."/>
            <person name="Cauet S."/>
            <person name="Marande W."/>
            <person name="Chantry-Darmon C."/>
            <person name="Lopez-Roques C."/>
            <person name="Bouchez O."/>
            <person name="Berard A."/>
            <person name="Debelle F."/>
            <person name="Munos S."/>
            <person name="Bendahmane A."/>
            <person name="Berges H."/>
            <person name="Niebel A."/>
            <person name="Buitink J."/>
            <person name="Frugier F."/>
            <person name="Benhamed M."/>
            <person name="Crespi M."/>
            <person name="Gouzy J."/>
            <person name="Gamas P."/>
        </authorList>
    </citation>
    <scope>NUCLEOTIDE SEQUENCE [LARGE SCALE GENOMIC DNA]</scope>
    <source>
        <strain evidence="3">cv. Jemalong A17</strain>
    </source>
</reference>
<gene>
    <name evidence="2" type="ORF">MtrunA17_Chr4g0020731</name>
</gene>
<sequence length="717" mass="81502">MSNRSRRNAIPFILVDGVLVEGVENVRTTMYNHFSSHFQARCANRPSMDGLHFRSLNLREGVDLIKPFSFEEVKNAVWDCDSFKSPGPDGISFGFVKEFWDVLKGDVMRFLVEFHRNGKFAKGINSMFIALIPKVDSPQGLNDFRPILLVNCMYKILSKVLANRLRSVIGSVVSDVQSAFIKGRQILDGILVANEVVDDARKRKKDLLLFKVDFEKAYDSVDWNYLEEVMVKMGFPNLWRKWIKECVGTARASVLVNGSPTDELSLHRGLRQGDPLSPFLFLLAAEGFHVLMEALVVNNLFNGYKVGSHDVLGVSHLQFANDTIILCDKSWANIRALRAILLLFQELSGLKVNFSKSLLVGINVHGSLLAETATVLNCKVGSIPFLYLGLPIGGNASRLVFWKPLINRINSRLSSWKSKHLSLGGRLVLLKSVLSSMPVYALSFFKAPSGEVGGLGVRRIKEFNLALLGKWCWRVLTERDSLWFRVLAARNGVEGGYLCSGGRNESVWWRSIGALRSEGWFRYHVSRSLGDGSSVLFWTDVWVGELSLRDRFSRLYDLSVLKGESVAMMRALGWEEEGEAWRWRRRLWAWEEELLGELRLLLQNVSLQVHRKDGWKWSADSTSCYTVQSAYKTLIAQVYFDHSVMSTSLWHKDVPLKVVLFAWRLFRDRLPTKDNLHRRHVLGVDAQFCVSGCGFVETSNHLFLHCNIFGSVWNYIF</sequence>
<dbReference type="GO" id="GO:0003964">
    <property type="term" value="F:RNA-directed DNA polymerase activity"/>
    <property type="evidence" value="ECO:0007669"/>
    <property type="project" value="UniProtKB-KW"/>
</dbReference>
<evidence type="ECO:0000259" key="1">
    <source>
        <dbReference type="PROSITE" id="PS50878"/>
    </source>
</evidence>
<dbReference type="EC" id="2.7.7.49" evidence="2"/>
<dbReference type="Pfam" id="PF00078">
    <property type="entry name" value="RVT_1"/>
    <property type="match status" value="1"/>
</dbReference>
<keyword evidence="2" id="KW-0695">RNA-directed DNA polymerase</keyword>